<comment type="caution">
    <text evidence="1">The sequence shown here is derived from an EMBL/GenBank/DDBJ whole genome shotgun (WGS) entry which is preliminary data.</text>
</comment>
<evidence type="ECO:0000313" key="1">
    <source>
        <dbReference type="EMBL" id="GLQ85987.1"/>
    </source>
</evidence>
<keyword evidence="2" id="KW-1185">Reference proteome</keyword>
<gene>
    <name evidence="1" type="ORF">GCM10007872_28970</name>
</gene>
<name>A0AA37WBB2_9PROT</name>
<reference evidence="2" key="1">
    <citation type="journal article" date="2019" name="Int. J. Syst. Evol. Microbiol.">
        <title>The Global Catalogue of Microorganisms (GCM) 10K type strain sequencing project: providing services to taxonomists for standard genome sequencing and annotation.</title>
        <authorList>
            <consortium name="The Broad Institute Genomics Platform"/>
            <consortium name="The Broad Institute Genome Sequencing Center for Infectious Disease"/>
            <person name="Wu L."/>
            <person name="Ma J."/>
        </authorList>
    </citation>
    <scope>NUCLEOTIDE SEQUENCE [LARGE SCALE GENOMIC DNA]</scope>
    <source>
        <strain evidence="2">NBRC 12467</strain>
    </source>
</reference>
<proteinExistence type="predicted"/>
<dbReference type="EMBL" id="BSNZ01000031">
    <property type="protein sequence ID" value="GLQ85987.1"/>
    <property type="molecule type" value="Genomic_DNA"/>
</dbReference>
<evidence type="ECO:0000313" key="2">
    <source>
        <dbReference type="Proteomes" id="UP001156708"/>
    </source>
</evidence>
<accession>A0AA37WBB2</accession>
<dbReference type="Proteomes" id="UP001156708">
    <property type="component" value="Unassembled WGS sequence"/>
</dbReference>
<organism evidence="1 2">
    <name type="scientific">Gluconobacter sphaericus NBRC 12467</name>
    <dbReference type="NCBI Taxonomy" id="1307951"/>
    <lineage>
        <taxon>Bacteria</taxon>
        <taxon>Pseudomonadati</taxon>
        <taxon>Pseudomonadota</taxon>
        <taxon>Alphaproteobacteria</taxon>
        <taxon>Acetobacterales</taxon>
        <taxon>Acetobacteraceae</taxon>
        <taxon>Gluconobacter</taxon>
    </lineage>
</organism>
<protein>
    <submittedName>
        <fullName evidence="1">Uncharacterized protein</fullName>
    </submittedName>
</protein>
<sequence length="136" mass="15166">MEAFNGRFPDRPVHPFNLTVRPGMIGFRQTVFDPVSFADHLEARGTRQGRISTTALFGELDAVIGQDGMDPVRNDTQEIFKEFPCCIPVGFFDQLCDSEFACPVDGNEEVQLAFSGLDFGNIDMKEPNRIAFETPS</sequence>
<dbReference type="AlphaFoldDB" id="A0AA37WBB2"/>